<name>A0A0D2NRE4_HYPSF</name>
<feature type="region of interest" description="Disordered" evidence="1">
    <location>
        <begin position="306"/>
        <end position="336"/>
    </location>
</feature>
<feature type="region of interest" description="Disordered" evidence="1">
    <location>
        <begin position="510"/>
        <end position="532"/>
    </location>
</feature>
<dbReference type="Proteomes" id="UP000054270">
    <property type="component" value="Unassembled WGS sequence"/>
</dbReference>
<dbReference type="InterPro" id="IPR036047">
    <property type="entry name" value="F-box-like_dom_sf"/>
</dbReference>
<organism evidence="2 3">
    <name type="scientific">Hypholoma sublateritium (strain FD-334 SS-4)</name>
    <dbReference type="NCBI Taxonomy" id="945553"/>
    <lineage>
        <taxon>Eukaryota</taxon>
        <taxon>Fungi</taxon>
        <taxon>Dikarya</taxon>
        <taxon>Basidiomycota</taxon>
        <taxon>Agaricomycotina</taxon>
        <taxon>Agaricomycetes</taxon>
        <taxon>Agaricomycetidae</taxon>
        <taxon>Agaricales</taxon>
        <taxon>Agaricineae</taxon>
        <taxon>Strophariaceae</taxon>
        <taxon>Hypholoma</taxon>
    </lineage>
</organism>
<dbReference type="OrthoDB" id="3006100at2759"/>
<keyword evidence="3" id="KW-1185">Reference proteome</keyword>
<accession>A0A0D2NRE4</accession>
<evidence type="ECO:0008006" key="4">
    <source>
        <dbReference type="Google" id="ProtNLM"/>
    </source>
</evidence>
<evidence type="ECO:0000313" key="3">
    <source>
        <dbReference type="Proteomes" id="UP000054270"/>
    </source>
</evidence>
<sequence length="558" mass="60197">MQPTTMDLDTPTERNLLSMMPPEMLGEIFTYSSFHSPDAPLILGAVCSAFRHVVRSTPEAWTRLHLEAASPTLSLATEGCPDARWARKSELFFSMAGVCLVDLHVQIIASVFAPSVPAGAKSPEPITATFFTDRKALGQWDGQLARLLHQHRHRIHGLALHSTTVDEAEHFFTALYPPQSSCGATDHPRLPLESLSFHASSDGVHRSLALNLAHLRHKHKPATRVSLSHCHFPNLSHLKFVNHPLPDIISDGDGLTRAPMNNARNLRTLSVVYPIRFAPISVDRILQVLGSAPLLEKLEIEARVIDTTSPSPATPSTPTSPLSSATSYFSAPGSPTPAPGPQADLIALPFLTHLALRINSLPALLSHLLLPSLDTLRIDDLDGKRSRAAAQTAAVLRQLLVRMELPCAAAPRPAGLRVLDMCGIALAGAPGERSAAEAAAVWAWCVRRMRALEELRAARVDTAALWALITPPLQAAPDDVALPHLRRLAIVDSGPVVQAPAPDAFSLFLGRGAPRSPSPSPQLGPSAAPDAQPTCGSLLKFQLRRPEVHVDYRLVQSE</sequence>
<dbReference type="AlphaFoldDB" id="A0A0D2NRE4"/>
<gene>
    <name evidence="2" type="ORF">HYPSUDRAFT_743325</name>
</gene>
<dbReference type="SUPFAM" id="SSF81383">
    <property type="entry name" value="F-box domain"/>
    <property type="match status" value="1"/>
</dbReference>
<evidence type="ECO:0000313" key="2">
    <source>
        <dbReference type="EMBL" id="KJA21339.1"/>
    </source>
</evidence>
<protein>
    <recommendedName>
        <fullName evidence="4">F-box domain-containing protein</fullName>
    </recommendedName>
</protein>
<proteinExistence type="predicted"/>
<dbReference type="OMA" id="GAQTWEW"/>
<dbReference type="EMBL" id="KN817559">
    <property type="protein sequence ID" value="KJA21339.1"/>
    <property type="molecule type" value="Genomic_DNA"/>
</dbReference>
<feature type="compositionally biased region" description="Low complexity" evidence="1">
    <location>
        <begin position="307"/>
        <end position="333"/>
    </location>
</feature>
<evidence type="ECO:0000256" key="1">
    <source>
        <dbReference type="SAM" id="MobiDB-lite"/>
    </source>
</evidence>
<reference evidence="3" key="1">
    <citation type="submission" date="2014-04" db="EMBL/GenBank/DDBJ databases">
        <title>Evolutionary Origins and Diversification of the Mycorrhizal Mutualists.</title>
        <authorList>
            <consortium name="DOE Joint Genome Institute"/>
            <consortium name="Mycorrhizal Genomics Consortium"/>
            <person name="Kohler A."/>
            <person name="Kuo A."/>
            <person name="Nagy L.G."/>
            <person name="Floudas D."/>
            <person name="Copeland A."/>
            <person name="Barry K.W."/>
            <person name="Cichocki N."/>
            <person name="Veneault-Fourrey C."/>
            <person name="LaButti K."/>
            <person name="Lindquist E.A."/>
            <person name="Lipzen A."/>
            <person name="Lundell T."/>
            <person name="Morin E."/>
            <person name="Murat C."/>
            <person name="Riley R."/>
            <person name="Ohm R."/>
            <person name="Sun H."/>
            <person name="Tunlid A."/>
            <person name="Henrissat B."/>
            <person name="Grigoriev I.V."/>
            <person name="Hibbett D.S."/>
            <person name="Martin F."/>
        </authorList>
    </citation>
    <scope>NUCLEOTIDE SEQUENCE [LARGE SCALE GENOMIC DNA]</scope>
    <source>
        <strain evidence="3">FD-334 SS-4</strain>
    </source>
</reference>